<gene>
    <name evidence="1" type="ORF">SCALOS_LOCUS6534</name>
</gene>
<protein>
    <submittedName>
        <fullName evidence="1">1977_t:CDS:1</fullName>
    </submittedName>
</protein>
<dbReference type="EMBL" id="CAJVPM010012649">
    <property type="protein sequence ID" value="CAG8589707.1"/>
    <property type="molecule type" value="Genomic_DNA"/>
</dbReference>
<accession>A0ACA9MFS9</accession>
<name>A0ACA9MFS9_9GLOM</name>
<feature type="non-terminal residue" evidence="1">
    <location>
        <position position="1"/>
    </location>
</feature>
<sequence length="162" mass="18701">IAANYLMRKASDLVTAVNECYHDLIVYLVTAISAKDLLQEIKLMYSPNILISNVYYASVLFRYENEFAVKFHNVSILVFLDNKHRYKIGEPGYPVAAVDRGKQVIVEKDTKFVVNDYDFTKTRIIPNVTMLYNIPEKIDGDFYTRKVNICLKELIFQLSSSL</sequence>
<evidence type="ECO:0000313" key="1">
    <source>
        <dbReference type="EMBL" id="CAG8589707.1"/>
    </source>
</evidence>
<organism evidence="1 2">
    <name type="scientific">Scutellospora calospora</name>
    <dbReference type="NCBI Taxonomy" id="85575"/>
    <lineage>
        <taxon>Eukaryota</taxon>
        <taxon>Fungi</taxon>
        <taxon>Fungi incertae sedis</taxon>
        <taxon>Mucoromycota</taxon>
        <taxon>Glomeromycotina</taxon>
        <taxon>Glomeromycetes</taxon>
        <taxon>Diversisporales</taxon>
        <taxon>Gigasporaceae</taxon>
        <taxon>Scutellospora</taxon>
    </lineage>
</organism>
<proteinExistence type="predicted"/>
<keyword evidence="2" id="KW-1185">Reference proteome</keyword>
<comment type="caution">
    <text evidence="1">The sequence shown here is derived from an EMBL/GenBank/DDBJ whole genome shotgun (WGS) entry which is preliminary data.</text>
</comment>
<dbReference type="Proteomes" id="UP000789860">
    <property type="component" value="Unassembled WGS sequence"/>
</dbReference>
<evidence type="ECO:0000313" key="2">
    <source>
        <dbReference type="Proteomes" id="UP000789860"/>
    </source>
</evidence>
<reference evidence="1" key="1">
    <citation type="submission" date="2021-06" db="EMBL/GenBank/DDBJ databases">
        <authorList>
            <person name="Kallberg Y."/>
            <person name="Tangrot J."/>
            <person name="Rosling A."/>
        </authorList>
    </citation>
    <scope>NUCLEOTIDE SEQUENCE</scope>
    <source>
        <strain evidence="1">AU212A</strain>
    </source>
</reference>